<dbReference type="AlphaFoldDB" id="A0A859FAH4"/>
<keyword evidence="1" id="KW-0472">Membrane</keyword>
<evidence type="ECO:0000313" key="2">
    <source>
        <dbReference type="EMBL" id="QKS69937.1"/>
    </source>
</evidence>
<dbReference type="KEGG" id="psua:FLK61_24465"/>
<sequence length="113" mass="12943">MTLFIETFFFYFPFLLFFFVVMLIDYPVRRGRDKIRKNEHKSSFWIGAYGVFFILFSLITLAGVSGTLAMSLTYSIASPVGLISGIVVFIGLAALLANHVDMRTNFYARYLEE</sequence>
<evidence type="ECO:0000313" key="3">
    <source>
        <dbReference type="Proteomes" id="UP000318138"/>
    </source>
</evidence>
<accession>A0A859FAH4</accession>
<feature type="transmembrane region" description="Helical" evidence="1">
    <location>
        <begin position="6"/>
        <end position="24"/>
    </location>
</feature>
<dbReference type="EMBL" id="CP041372">
    <property type="protein sequence ID" value="QKS69937.1"/>
    <property type="molecule type" value="Genomic_DNA"/>
</dbReference>
<feature type="transmembrane region" description="Helical" evidence="1">
    <location>
        <begin position="44"/>
        <end position="64"/>
    </location>
</feature>
<gene>
    <name evidence="2" type="ORF">FLK61_24465</name>
</gene>
<name>A0A859FAH4_9BACI</name>
<reference evidence="3" key="1">
    <citation type="submission" date="2019-07" db="EMBL/GenBank/DDBJ databases">
        <title>Bacillus alkalisoli sp. nov. isolated from saline soil.</title>
        <authorList>
            <person name="Sun J.-Q."/>
            <person name="Xu L."/>
        </authorList>
    </citation>
    <scope>NUCLEOTIDE SEQUENCE [LARGE SCALE GENOMIC DNA]</scope>
    <source>
        <strain evidence="3">M4U3P1</strain>
    </source>
</reference>
<protein>
    <submittedName>
        <fullName evidence="2">Uncharacterized protein</fullName>
    </submittedName>
</protein>
<feature type="transmembrane region" description="Helical" evidence="1">
    <location>
        <begin position="76"/>
        <end position="97"/>
    </location>
</feature>
<evidence type="ECO:0000256" key="1">
    <source>
        <dbReference type="SAM" id="Phobius"/>
    </source>
</evidence>
<keyword evidence="3" id="KW-1185">Reference proteome</keyword>
<organism evidence="2 3">
    <name type="scientific">Paenalkalicoccus suaedae</name>
    <dbReference type="NCBI Taxonomy" id="2592382"/>
    <lineage>
        <taxon>Bacteria</taxon>
        <taxon>Bacillati</taxon>
        <taxon>Bacillota</taxon>
        <taxon>Bacilli</taxon>
        <taxon>Bacillales</taxon>
        <taxon>Bacillaceae</taxon>
        <taxon>Paenalkalicoccus</taxon>
    </lineage>
</organism>
<keyword evidence="1" id="KW-1133">Transmembrane helix</keyword>
<keyword evidence="1" id="KW-0812">Transmembrane</keyword>
<proteinExistence type="predicted"/>
<dbReference type="Proteomes" id="UP000318138">
    <property type="component" value="Chromosome"/>
</dbReference>
<dbReference type="RefSeq" id="WP_176007981.1">
    <property type="nucleotide sequence ID" value="NZ_CP041372.2"/>
</dbReference>